<dbReference type="NCBIfam" id="NF033863">
    <property type="entry name" value="immun_TipC_fam"/>
    <property type="match status" value="1"/>
</dbReference>
<dbReference type="InterPro" id="IPR048042">
    <property type="entry name" value="TipC-like"/>
</dbReference>
<organism evidence="1 2">
    <name type="scientific">Lacrimispora amygdalina</name>
    <dbReference type="NCBI Taxonomy" id="253257"/>
    <lineage>
        <taxon>Bacteria</taxon>
        <taxon>Bacillati</taxon>
        <taxon>Bacillota</taxon>
        <taxon>Clostridia</taxon>
        <taxon>Lachnospirales</taxon>
        <taxon>Lachnospiraceae</taxon>
        <taxon>Lacrimispora</taxon>
    </lineage>
</organism>
<dbReference type="Proteomes" id="UP001419084">
    <property type="component" value="Unassembled WGS sequence"/>
</dbReference>
<evidence type="ECO:0000313" key="2">
    <source>
        <dbReference type="Proteomes" id="UP001419084"/>
    </source>
</evidence>
<evidence type="ECO:0008006" key="3">
    <source>
        <dbReference type="Google" id="ProtNLM"/>
    </source>
</evidence>
<dbReference type="EMBL" id="BRPJ01000031">
    <property type="protein sequence ID" value="GLB29816.1"/>
    <property type="molecule type" value="Genomic_DNA"/>
</dbReference>
<keyword evidence="2" id="KW-1185">Reference proteome</keyword>
<protein>
    <recommendedName>
        <fullName evidence="3">DUF402 domain-containing protein</fullName>
    </recommendedName>
</protein>
<name>A0ABQ5M4E3_9FIRM</name>
<sequence>MNEIYTANKRMDLKAFNKVPEIKGVSYEDLSDYENFGGLSIPYKQEFLRSDCESELFFPAIGGKVMIKSNVRLDACTLLIIHMSYDYKNKVMIMEPIHISYRKEDQELGEHYYDSQTITEFLNRFHLEEKDIREYQDYFLYDVVVKTWAKAHGGNADKAVQKMKECKKIDKTFTFDN</sequence>
<reference evidence="1 2" key="1">
    <citation type="journal article" date="2024" name="Int. J. Syst. Evol. Microbiol.">
        <title>Lacrimispora brassicae sp. nov. isolated from fermented cabbage, and proposal of Clostridium indicum Gundawar et al. 2019 and Clostridium methoxybenzovorans Mechichi et al. 1999 as heterotypic synonyms of Lacrimispora amygdalina (Parshina et al. 2003) Haas and Blanchard 2020 and Lacrimispora indolis (McClung and McCoy 1957) Haas and Blanchard 2020, respectively.</title>
        <authorList>
            <person name="Kobayashi H."/>
            <person name="Tanizawa Y."/>
            <person name="Sakamoto M."/>
            <person name="Ohkuma M."/>
            <person name="Tohno M."/>
        </authorList>
    </citation>
    <scope>NUCLEOTIDE SEQUENCE [LARGE SCALE GENOMIC DNA]</scope>
    <source>
        <strain evidence="1 2">DSM 12857</strain>
    </source>
</reference>
<comment type="caution">
    <text evidence="1">The sequence shown here is derived from an EMBL/GenBank/DDBJ whole genome shotgun (WGS) entry which is preliminary data.</text>
</comment>
<gene>
    <name evidence="1" type="ORF">LAD12857_17390</name>
</gene>
<proteinExistence type="predicted"/>
<accession>A0ABQ5M4E3</accession>
<evidence type="ECO:0000313" key="1">
    <source>
        <dbReference type="EMBL" id="GLB29816.1"/>
    </source>
</evidence>